<keyword evidence="5" id="KW-0812">Transmembrane</keyword>
<accession>A0AAV0QEB5</accession>
<dbReference type="AlphaFoldDB" id="A0AAV0QEB5"/>
<dbReference type="EMBL" id="CAMGYJ010000009">
    <property type="protein sequence ID" value="CAI0543899.1"/>
    <property type="molecule type" value="Genomic_DNA"/>
</dbReference>
<keyword evidence="7" id="KW-1185">Reference proteome</keyword>
<dbReference type="PANTHER" id="PTHR48433">
    <property type="entry name" value="OUTER ENVELOPE PROTEIN 61-LIKE"/>
    <property type="match status" value="1"/>
</dbReference>
<evidence type="ECO:0000256" key="3">
    <source>
        <dbReference type="PROSITE-ProRule" id="PRU00339"/>
    </source>
</evidence>
<dbReference type="SMART" id="SM00028">
    <property type="entry name" value="TPR"/>
    <property type="match status" value="3"/>
</dbReference>
<name>A0AAV0QEB5_9ROSI</name>
<dbReference type="Gene3D" id="1.25.40.10">
    <property type="entry name" value="Tetratricopeptide repeat domain"/>
    <property type="match status" value="1"/>
</dbReference>
<evidence type="ECO:0008006" key="8">
    <source>
        <dbReference type="Google" id="ProtNLM"/>
    </source>
</evidence>
<evidence type="ECO:0000313" key="6">
    <source>
        <dbReference type="EMBL" id="CAI0543899.1"/>
    </source>
</evidence>
<dbReference type="Proteomes" id="UP001154282">
    <property type="component" value="Unassembled WGS sequence"/>
</dbReference>
<proteinExistence type="predicted"/>
<protein>
    <recommendedName>
        <fullName evidence="8">Outer envelope protein 61</fullName>
    </recommendedName>
</protein>
<dbReference type="InterPro" id="IPR011990">
    <property type="entry name" value="TPR-like_helical_dom_sf"/>
</dbReference>
<reference evidence="6" key="1">
    <citation type="submission" date="2022-08" db="EMBL/GenBank/DDBJ databases">
        <authorList>
            <person name="Gutierrez-Valencia J."/>
        </authorList>
    </citation>
    <scope>NUCLEOTIDE SEQUENCE</scope>
</reference>
<organism evidence="6 7">
    <name type="scientific">Linum tenue</name>
    <dbReference type="NCBI Taxonomy" id="586396"/>
    <lineage>
        <taxon>Eukaryota</taxon>
        <taxon>Viridiplantae</taxon>
        <taxon>Streptophyta</taxon>
        <taxon>Embryophyta</taxon>
        <taxon>Tracheophyta</taxon>
        <taxon>Spermatophyta</taxon>
        <taxon>Magnoliopsida</taxon>
        <taxon>eudicotyledons</taxon>
        <taxon>Gunneridae</taxon>
        <taxon>Pentapetalae</taxon>
        <taxon>rosids</taxon>
        <taxon>fabids</taxon>
        <taxon>Malpighiales</taxon>
        <taxon>Linaceae</taxon>
        <taxon>Linum</taxon>
    </lineage>
</organism>
<dbReference type="InterPro" id="IPR013105">
    <property type="entry name" value="TPR_2"/>
</dbReference>
<feature type="compositionally biased region" description="Polar residues" evidence="4">
    <location>
        <begin position="455"/>
        <end position="466"/>
    </location>
</feature>
<feature type="compositionally biased region" description="Low complexity" evidence="4">
    <location>
        <begin position="440"/>
        <end position="454"/>
    </location>
</feature>
<keyword evidence="5" id="KW-1133">Transmembrane helix</keyword>
<feature type="compositionally biased region" description="Polar residues" evidence="4">
    <location>
        <begin position="413"/>
        <end position="437"/>
    </location>
</feature>
<keyword evidence="2 3" id="KW-0802">TPR repeat</keyword>
<evidence type="ECO:0000256" key="1">
    <source>
        <dbReference type="ARBA" id="ARBA00022737"/>
    </source>
</evidence>
<keyword evidence="1" id="KW-0677">Repeat</keyword>
<feature type="compositionally biased region" description="Polar residues" evidence="4">
    <location>
        <begin position="264"/>
        <end position="281"/>
    </location>
</feature>
<dbReference type="InterPro" id="IPR019734">
    <property type="entry name" value="TPR_rpt"/>
</dbReference>
<dbReference type="PROSITE" id="PS50293">
    <property type="entry name" value="TPR_REGION"/>
    <property type="match status" value="1"/>
</dbReference>
<dbReference type="PANTHER" id="PTHR48433:SF1">
    <property type="entry name" value="OUTER ENVELOPE PROTEIN 61-LIKE"/>
    <property type="match status" value="1"/>
</dbReference>
<dbReference type="PROSITE" id="PS50005">
    <property type="entry name" value="TPR"/>
    <property type="match status" value="1"/>
</dbReference>
<evidence type="ECO:0000256" key="4">
    <source>
        <dbReference type="SAM" id="MobiDB-lite"/>
    </source>
</evidence>
<gene>
    <name evidence="6" type="ORF">LITE_LOCUS42987</name>
</gene>
<comment type="caution">
    <text evidence="6">The sequence shown here is derived from an EMBL/GenBank/DDBJ whole genome shotgun (WGS) entry which is preliminary data.</text>
</comment>
<evidence type="ECO:0000256" key="2">
    <source>
        <dbReference type="ARBA" id="ARBA00022803"/>
    </source>
</evidence>
<sequence>MFNGMMDPELIKLAQEQMSRMSPGELAKIQQQMFSNPDLMKMASESMKNMRPEDLRQAAEQLKYTRPDEMAEIGEKMATASPEEIAAMRARLDSQATYEMNAAEMLKKQGNQLHSQGKFSEASEKYLLAKKNLKGNTASKGSALLLACSLNLMSCYLKTKQYDECIKEGTEVLAYDGKNVKALYRRGQAYKELGQLRDAVSDLAKAHELSPDDETIAAVLSNAEESFTEQGSYQAPKGVVIEEITEDSSSGNPEIPQQYRRNVESTGSQTNIGGSMTSSESLHALKDNPEAVRSFQNFISNADPETLASISGGKAADISPDMFKTAANMIGKMSPDELQKMLQMTSSFQGGNPYSNGVDSIRPGAVPPNVSPDMIKIASEMMSNMPPEELQKMVEMASSLRGKDSAAKGGTSGQHASSSNKVSNFTEARESSSLNDKNSGDPSSSGSLFSRSMSDQPSFSSSGGDLQEQLRNQMNDPATRQMFTSMMQNMSPDMIANMSKQFGVQLSPEDAAKAQQAMSSLSPEDLDKMMRWMDRLQRGAAGAKKAKNLLLGKPGLILAIFMLLLAILLHWLGFIGR</sequence>
<feature type="region of interest" description="Disordered" evidence="4">
    <location>
        <begin position="397"/>
        <end position="466"/>
    </location>
</feature>
<feature type="repeat" description="TPR" evidence="3">
    <location>
        <begin position="180"/>
        <end position="213"/>
    </location>
</feature>
<dbReference type="SUPFAM" id="SSF48452">
    <property type="entry name" value="TPR-like"/>
    <property type="match status" value="1"/>
</dbReference>
<feature type="transmembrane region" description="Helical" evidence="5">
    <location>
        <begin position="555"/>
        <end position="575"/>
    </location>
</feature>
<dbReference type="InterPro" id="IPR053319">
    <property type="entry name" value="OEP61"/>
</dbReference>
<evidence type="ECO:0000313" key="7">
    <source>
        <dbReference type="Proteomes" id="UP001154282"/>
    </source>
</evidence>
<dbReference type="Pfam" id="PF07719">
    <property type="entry name" value="TPR_2"/>
    <property type="match status" value="1"/>
</dbReference>
<feature type="region of interest" description="Disordered" evidence="4">
    <location>
        <begin position="262"/>
        <end position="281"/>
    </location>
</feature>
<evidence type="ECO:0000256" key="5">
    <source>
        <dbReference type="SAM" id="Phobius"/>
    </source>
</evidence>
<keyword evidence="5" id="KW-0472">Membrane</keyword>